<dbReference type="KEGG" id="ssl:SS1G_05702"/>
<dbReference type="PANTHER" id="PTHR15503">
    <property type="entry name" value="LDOC1 RELATED"/>
    <property type="match status" value="1"/>
</dbReference>
<evidence type="ECO:0000256" key="1">
    <source>
        <dbReference type="PROSITE-ProRule" id="PRU00047"/>
    </source>
</evidence>
<dbReference type="GO" id="GO:0008270">
    <property type="term" value="F:zinc ion binding"/>
    <property type="evidence" value="ECO:0007669"/>
    <property type="project" value="UniProtKB-KW"/>
</dbReference>
<dbReference type="CDD" id="cd00303">
    <property type="entry name" value="retropepsin_like"/>
    <property type="match status" value="1"/>
</dbReference>
<dbReference type="InterPro" id="IPR032567">
    <property type="entry name" value="RTL1-rel"/>
</dbReference>
<keyword evidence="1" id="KW-0862">Zinc</keyword>
<dbReference type="EMBL" id="CH476627">
    <property type="protein sequence ID" value="EDO03222.1"/>
    <property type="molecule type" value="Genomic_DNA"/>
</dbReference>
<dbReference type="PROSITE" id="PS50158">
    <property type="entry name" value="ZF_CCHC"/>
    <property type="match status" value="1"/>
</dbReference>
<dbReference type="Gene3D" id="2.40.70.10">
    <property type="entry name" value="Acid Proteases"/>
    <property type="match status" value="1"/>
</dbReference>
<evidence type="ECO:0000313" key="4">
    <source>
        <dbReference type="Proteomes" id="UP000001312"/>
    </source>
</evidence>
<dbReference type="SMART" id="SM00343">
    <property type="entry name" value="ZnF_C2HC"/>
    <property type="match status" value="1"/>
</dbReference>
<dbReference type="InParanoid" id="A7EK56"/>
<keyword evidence="4" id="KW-1185">Reference proteome</keyword>
<evidence type="ECO:0000313" key="3">
    <source>
        <dbReference type="EMBL" id="EDO03222.1"/>
    </source>
</evidence>
<dbReference type="PANTHER" id="PTHR15503:SF22">
    <property type="entry name" value="TRANSPOSON TY3-I GAG POLYPROTEIN"/>
    <property type="match status" value="1"/>
</dbReference>
<dbReference type="GO" id="GO:0003676">
    <property type="term" value="F:nucleic acid binding"/>
    <property type="evidence" value="ECO:0007669"/>
    <property type="project" value="InterPro"/>
</dbReference>
<dbReference type="GeneID" id="5489175"/>
<dbReference type="Proteomes" id="UP000001312">
    <property type="component" value="Unassembled WGS sequence"/>
</dbReference>
<name>A7EK56_SCLS1</name>
<feature type="domain" description="CCHC-type" evidence="2">
    <location>
        <begin position="204"/>
        <end position="219"/>
    </location>
</feature>
<dbReference type="Gene3D" id="4.10.60.10">
    <property type="entry name" value="Zinc finger, CCHC-type"/>
    <property type="match status" value="1"/>
</dbReference>
<accession>A7EK56</accession>
<dbReference type="InterPro" id="IPR021109">
    <property type="entry name" value="Peptidase_aspartic_dom_sf"/>
</dbReference>
<dbReference type="InterPro" id="IPR001878">
    <property type="entry name" value="Znf_CCHC"/>
</dbReference>
<dbReference type="Pfam" id="PF13650">
    <property type="entry name" value="Asp_protease_2"/>
    <property type="match status" value="1"/>
</dbReference>
<gene>
    <name evidence="3" type="ORF">SS1G_05702</name>
</gene>
<dbReference type="eggNOG" id="ENOG502S3G3">
    <property type="taxonomic scope" value="Eukaryota"/>
</dbReference>
<organism evidence="3 4">
    <name type="scientific">Sclerotinia sclerotiorum (strain ATCC 18683 / 1980 / Ss-1)</name>
    <name type="common">White mold</name>
    <name type="synonym">Whetzelinia sclerotiorum</name>
    <dbReference type="NCBI Taxonomy" id="665079"/>
    <lineage>
        <taxon>Eukaryota</taxon>
        <taxon>Fungi</taxon>
        <taxon>Dikarya</taxon>
        <taxon>Ascomycota</taxon>
        <taxon>Pezizomycotina</taxon>
        <taxon>Leotiomycetes</taxon>
        <taxon>Helotiales</taxon>
        <taxon>Sclerotiniaceae</taxon>
        <taxon>Sclerotinia</taxon>
    </lineage>
</organism>
<dbReference type="HOGENOM" id="CLU_732745_0_0_1"/>
<dbReference type="OMA" id="QWSWTEL"/>
<reference evidence="4" key="1">
    <citation type="journal article" date="2011" name="PLoS Genet.">
        <title>Genomic analysis of the necrotrophic fungal pathogens Sclerotinia sclerotiorum and Botrytis cinerea.</title>
        <authorList>
            <person name="Amselem J."/>
            <person name="Cuomo C.A."/>
            <person name="van Kan J.A."/>
            <person name="Viaud M."/>
            <person name="Benito E.P."/>
            <person name="Couloux A."/>
            <person name="Coutinho P.M."/>
            <person name="de Vries R.P."/>
            <person name="Dyer P.S."/>
            <person name="Fillinger S."/>
            <person name="Fournier E."/>
            <person name="Gout L."/>
            <person name="Hahn M."/>
            <person name="Kohn L."/>
            <person name="Lapalu N."/>
            <person name="Plummer K.M."/>
            <person name="Pradier J.M."/>
            <person name="Quevillon E."/>
            <person name="Sharon A."/>
            <person name="Simon A."/>
            <person name="ten Have A."/>
            <person name="Tudzynski B."/>
            <person name="Tudzynski P."/>
            <person name="Wincker P."/>
            <person name="Andrew M."/>
            <person name="Anthouard V."/>
            <person name="Beever R.E."/>
            <person name="Beffa R."/>
            <person name="Benoit I."/>
            <person name="Bouzid O."/>
            <person name="Brault B."/>
            <person name="Chen Z."/>
            <person name="Choquer M."/>
            <person name="Collemare J."/>
            <person name="Cotton P."/>
            <person name="Danchin E.G."/>
            <person name="Da Silva C."/>
            <person name="Gautier A."/>
            <person name="Giraud C."/>
            <person name="Giraud T."/>
            <person name="Gonzalez C."/>
            <person name="Grossetete S."/>
            <person name="Guldener U."/>
            <person name="Henrissat B."/>
            <person name="Howlett B.J."/>
            <person name="Kodira C."/>
            <person name="Kretschmer M."/>
            <person name="Lappartient A."/>
            <person name="Leroch M."/>
            <person name="Levis C."/>
            <person name="Mauceli E."/>
            <person name="Neuveglise C."/>
            <person name="Oeser B."/>
            <person name="Pearson M."/>
            <person name="Poulain J."/>
            <person name="Poussereau N."/>
            <person name="Quesneville H."/>
            <person name="Rascle C."/>
            <person name="Schumacher J."/>
            <person name="Segurens B."/>
            <person name="Sexton A."/>
            <person name="Silva E."/>
            <person name="Sirven C."/>
            <person name="Soanes D.M."/>
            <person name="Talbot N.J."/>
            <person name="Templeton M."/>
            <person name="Yandava C."/>
            <person name="Yarden O."/>
            <person name="Zeng Q."/>
            <person name="Rollins J.A."/>
            <person name="Lebrun M.H."/>
            <person name="Dickman M."/>
        </authorList>
    </citation>
    <scope>NUCLEOTIDE SEQUENCE [LARGE SCALE GENOMIC DNA]</scope>
    <source>
        <strain evidence="4">ATCC 18683 / 1980 / Ss-1</strain>
    </source>
</reference>
<keyword evidence="1" id="KW-0479">Metal-binding</keyword>
<sequence>MDSSQPPTEPVSFTSIGAPEQAAATMEPRRAIQVSTPDLFHGDRSKHRAFVAQADLYYAFNGQLFLTQMQRILWLISFFRGTAFNWIEPFFNDLMTKTTDSQLNENMKPETRRLFNTYESFRQGFDRAFGEVDPDHMAERALRQLKQTGRRESLKRVESFQNISTRTDTMMPAIQWSWTELNAAINQTGLSVKKKKKRKENNLCFTCGKGGHMSGDCSQKKPFAAKGKKQVRFGTKKQVRFGTKKLGSREAGALEGSFREIEQLIIEVNLENQEVKALIDSGAIGIFMDPDFAKENGIPTEPKEHPYQLTLLGGKKA</sequence>
<proteinExistence type="predicted"/>
<protein>
    <recommendedName>
        <fullName evidence="2">CCHC-type domain-containing protein</fullName>
    </recommendedName>
</protein>
<dbReference type="InterPro" id="IPR036875">
    <property type="entry name" value="Znf_CCHC_sf"/>
</dbReference>
<dbReference type="AlphaFoldDB" id="A7EK56"/>
<dbReference type="SUPFAM" id="SSF57756">
    <property type="entry name" value="Retrovirus zinc finger-like domains"/>
    <property type="match status" value="1"/>
</dbReference>
<keyword evidence="1" id="KW-0863">Zinc-finger</keyword>
<dbReference type="RefSeq" id="XP_001592781.1">
    <property type="nucleotide sequence ID" value="XM_001592731.1"/>
</dbReference>
<evidence type="ECO:0000259" key="2">
    <source>
        <dbReference type="PROSITE" id="PS50158"/>
    </source>
</evidence>